<name>A0A2S1RBE8_9ACTN</name>
<evidence type="ECO:0000313" key="2">
    <source>
        <dbReference type="Proteomes" id="UP000244928"/>
    </source>
</evidence>
<protein>
    <submittedName>
        <fullName evidence="1">Uncharacterized protein</fullName>
    </submittedName>
</protein>
<sequence>MDEDHRPRAGLGELAVPVVGGRVLAERVLDLRAQAVDERRGAGCGPPAVGAGTAPVVAAGGSAPTFAAGGSAPACAAAAEGTTTSDTIVRTSAETRCFT</sequence>
<keyword evidence="2" id="KW-1185">Reference proteome</keyword>
<dbReference type="Proteomes" id="UP000244928">
    <property type="component" value="Chromosome"/>
</dbReference>
<dbReference type="RefSeq" id="WP_108848894.1">
    <property type="nucleotide sequence ID" value="NZ_CP015449.1"/>
</dbReference>
<reference evidence="1 2" key="1">
    <citation type="submission" date="2016-04" db="EMBL/GenBank/DDBJ databases">
        <title>Complete genome sequence of Dietzia lutea YIM 80766T, a strain isolated from desert soil in Egypt.</title>
        <authorList>
            <person name="Zhao J."/>
            <person name="Hu B."/>
            <person name="Geng S."/>
            <person name="Nie Y."/>
            <person name="Tang Y."/>
        </authorList>
    </citation>
    <scope>NUCLEOTIDE SEQUENCE [LARGE SCALE GENOMIC DNA]</scope>
    <source>
        <strain evidence="1 2">YIM 80766</strain>
    </source>
</reference>
<proteinExistence type="predicted"/>
<organism evidence="1 2">
    <name type="scientific">Dietzia lutea</name>
    <dbReference type="NCBI Taxonomy" id="546160"/>
    <lineage>
        <taxon>Bacteria</taxon>
        <taxon>Bacillati</taxon>
        <taxon>Actinomycetota</taxon>
        <taxon>Actinomycetes</taxon>
        <taxon>Mycobacteriales</taxon>
        <taxon>Dietziaceae</taxon>
        <taxon>Dietzia</taxon>
    </lineage>
</organism>
<dbReference type="EMBL" id="CP015449">
    <property type="protein sequence ID" value="AWH93541.1"/>
    <property type="molecule type" value="Genomic_DNA"/>
</dbReference>
<accession>A0A2S1RBE8</accession>
<gene>
    <name evidence="1" type="ORF">A6035_16700</name>
</gene>
<evidence type="ECO:0000313" key="1">
    <source>
        <dbReference type="EMBL" id="AWH93541.1"/>
    </source>
</evidence>
<dbReference type="AlphaFoldDB" id="A0A2S1RBE8"/>
<dbReference type="KEGG" id="dlu:A6035_16700"/>